<dbReference type="AlphaFoldDB" id="A0A3S3LNS1"/>
<gene>
    <name evidence="1" type="ORF">D8Y23_03175</name>
</gene>
<name>A0A3S3LNS1_9MICO</name>
<reference evidence="1 2" key="1">
    <citation type="journal article" date="2018" name="Front. Microbiol.">
        <title>Novel Insights Into Bacterial Dimethylsulfoniopropionate Catabolism in the East China Sea.</title>
        <authorList>
            <person name="Liu J."/>
            <person name="Liu J."/>
            <person name="Zhang S.H."/>
            <person name="Liang J."/>
            <person name="Lin H."/>
            <person name="Song D."/>
            <person name="Yang G.P."/>
            <person name="Todd J.D."/>
            <person name="Zhang X.H."/>
        </authorList>
    </citation>
    <scope>NUCLEOTIDE SEQUENCE [LARGE SCALE GENOMIC DNA]</scope>
    <source>
        <strain evidence="1 2">ZYFD042</strain>
    </source>
</reference>
<sequence>MVVIRAAALFELREFDALLGDVPSDVIDAIRTIRNIAAHGGYRAMNDDVFWTTLTVHLPPHLEQWRASLGQAHARE</sequence>
<organism evidence="1 2">
    <name type="scientific">Microbacterium enclense</name>
    <dbReference type="NCBI Taxonomy" id="993073"/>
    <lineage>
        <taxon>Bacteria</taxon>
        <taxon>Bacillati</taxon>
        <taxon>Actinomycetota</taxon>
        <taxon>Actinomycetes</taxon>
        <taxon>Micrococcales</taxon>
        <taxon>Microbacteriaceae</taxon>
        <taxon>Microbacterium</taxon>
    </lineage>
</organism>
<accession>A0A3S3LNS1</accession>
<dbReference type="Proteomes" id="UP000285970">
    <property type="component" value="Unassembled WGS sequence"/>
</dbReference>
<protein>
    <submittedName>
        <fullName evidence="1">Toxin-antitoxin system, antitoxin component domain protein</fullName>
    </submittedName>
</protein>
<dbReference type="OrthoDB" id="4794058at2"/>
<evidence type="ECO:0000313" key="1">
    <source>
        <dbReference type="EMBL" id="RWR21856.1"/>
    </source>
</evidence>
<proteinExistence type="predicted"/>
<dbReference type="EMBL" id="RBZY01000008">
    <property type="protein sequence ID" value="RWR21856.1"/>
    <property type="molecule type" value="Genomic_DNA"/>
</dbReference>
<comment type="caution">
    <text evidence="1">The sequence shown here is derived from an EMBL/GenBank/DDBJ whole genome shotgun (WGS) entry which is preliminary data.</text>
</comment>
<evidence type="ECO:0000313" key="2">
    <source>
        <dbReference type="Proteomes" id="UP000285970"/>
    </source>
</evidence>